<evidence type="ECO:0000313" key="1">
    <source>
        <dbReference type="EMBL" id="GIX94240.1"/>
    </source>
</evidence>
<proteinExistence type="predicted"/>
<organism evidence="1 2">
    <name type="scientific">Caerostris extrusa</name>
    <name type="common">Bark spider</name>
    <name type="synonym">Caerostris bankana</name>
    <dbReference type="NCBI Taxonomy" id="172846"/>
    <lineage>
        <taxon>Eukaryota</taxon>
        <taxon>Metazoa</taxon>
        <taxon>Ecdysozoa</taxon>
        <taxon>Arthropoda</taxon>
        <taxon>Chelicerata</taxon>
        <taxon>Arachnida</taxon>
        <taxon>Araneae</taxon>
        <taxon>Araneomorphae</taxon>
        <taxon>Entelegynae</taxon>
        <taxon>Araneoidea</taxon>
        <taxon>Araneidae</taxon>
        <taxon>Caerostris</taxon>
    </lineage>
</organism>
<dbReference type="Proteomes" id="UP001054945">
    <property type="component" value="Unassembled WGS sequence"/>
</dbReference>
<keyword evidence="2" id="KW-1185">Reference proteome</keyword>
<gene>
    <name evidence="1" type="ORF">CEXT_313991</name>
</gene>
<dbReference type="EMBL" id="BPLR01004351">
    <property type="protein sequence ID" value="GIX94240.1"/>
    <property type="molecule type" value="Genomic_DNA"/>
</dbReference>
<evidence type="ECO:0000313" key="2">
    <source>
        <dbReference type="Proteomes" id="UP001054945"/>
    </source>
</evidence>
<dbReference type="AlphaFoldDB" id="A0AAV4PAL8"/>
<accession>A0AAV4PAL8</accession>
<protein>
    <submittedName>
        <fullName evidence="1">Uncharacterized protein</fullName>
    </submittedName>
</protein>
<comment type="caution">
    <text evidence="1">The sequence shown here is derived from an EMBL/GenBank/DDBJ whole genome shotgun (WGS) entry which is preliminary data.</text>
</comment>
<sequence>MQKDWQVVVREPPWGFRASIAVQTISALLPPLPEKSDAVEWRRKEAHEAVTPIPAGTFKRSPIKGATLLFVREERRGQS</sequence>
<name>A0AAV4PAL8_CAEEX</name>
<reference evidence="1 2" key="1">
    <citation type="submission" date="2021-06" db="EMBL/GenBank/DDBJ databases">
        <title>Caerostris extrusa draft genome.</title>
        <authorList>
            <person name="Kono N."/>
            <person name="Arakawa K."/>
        </authorList>
    </citation>
    <scope>NUCLEOTIDE SEQUENCE [LARGE SCALE GENOMIC DNA]</scope>
</reference>